<keyword evidence="1" id="KW-0812">Transmembrane</keyword>
<dbReference type="Pfam" id="PF13687">
    <property type="entry name" value="DUF4153"/>
    <property type="match status" value="1"/>
</dbReference>
<feature type="transmembrane region" description="Helical" evidence="1">
    <location>
        <begin position="75"/>
        <end position="99"/>
    </location>
</feature>
<feature type="transmembrane region" description="Helical" evidence="1">
    <location>
        <begin position="434"/>
        <end position="454"/>
    </location>
</feature>
<gene>
    <name evidence="2" type="ORF">L0P57_01610</name>
</gene>
<feature type="transmembrane region" description="Helical" evidence="1">
    <location>
        <begin position="47"/>
        <end position="69"/>
    </location>
</feature>
<comment type="caution">
    <text evidence="2">The sequence shown here is derived from an EMBL/GenBank/DDBJ whole genome shotgun (WGS) entry which is preliminary data.</text>
</comment>
<keyword evidence="3" id="KW-1185">Reference proteome</keyword>
<organism evidence="2 3">
    <name type="scientific">Anaeromassilibacillus senegalensis</name>
    <dbReference type="NCBI Taxonomy" id="1673717"/>
    <lineage>
        <taxon>Bacteria</taxon>
        <taxon>Bacillati</taxon>
        <taxon>Bacillota</taxon>
        <taxon>Clostridia</taxon>
        <taxon>Eubacteriales</taxon>
        <taxon>Acutalibacteraceae</taxon>
        <taxon>Anaeromassilibacillus</taxon>
    </lineage>
</organism>
<name>A0ABS9MFQ8_9FIRM</name>
<dbReference type="RefSeq" id="WP_237966322.1">
    <property type="nucleotide sequence ID" value="NZ_JAKNHQ010000002.1"/>
</dbReference>
<dbReference type="Proteomes" id="UP001298681">
    <property type="component" value="Unassembled WGS sequence"/>
</dbReference>
<feature type="transmembrane region" description="Helical" evidence="1">
    <location>
        <begin position="409"/>
        <end position="427"/>
    </location>
</feature>
<keyword evidence="1" id="KW-0472">Membrane</keyword>
<feature type="transmembrane region" description="Helical" evidence="1">
    <location>
        <begin position="372"/>
        <end position="397"/>
    </location>
</feature>
<feature type="transmembrane region" description="Helical" evidence="1">
    <location>
        <begin position="111"/>
        <end position="128"/>
    </location>
</feature>
<reference evidence="2 3" key="1">
    <citation type="submission" date="2022-01" db="EMBL/GenBank/DDBJ databases">
        <title>Collection of gut derived symbiotic bacterial strains cultured from healthy donors.</title>
        <authorList>
            <person name="Lin H."/>
            <person name="Kohout C."/>
            <person name="Waligurski E."/>
            <person name="Pamer E.G."/>
        </authorList>
    </citation>
    <scope>NUCLEOTIDE SEQUENCE [LARGE SCALE GENOMIC DNA]</scope>
    <source>
        <strain evidence="2 3">DFI.7.58</strain>
    </source>
</reference>
<dbReference type="EMBL" id="JAKNHQ010000002">
    <property type="protein sequence ID" value="MCG4609643.1"/>
    <property type="molecule type" value="Genomic_DNA"/>
</dbReference>
<protein>
    <submittedName>
        <fullName evidence="2">DUF4173 domain-containing protein</fullName>
    </submittedName>
</protein>
<sequence>MHMEPNHEGAASVPQTTGAPILPAERVYQDPSVPAGLKGKKEPSIPFTGVDACFAILALVCGYLFVWLVNPLALLAPYSLGVGVTIFAACFYTTALLYMRKQKISPPKSSYGWLGLSMVSALYFALFSNGVLKFFNLFFCMIVTVYWIAAACGSRLEPSLGRFVVPDLLDQLFRIPFSNFSCGPKILRGAAGKSRRSKNALAAVLGILVAIPLVMVVGTLLTRADQTFARMVQEMTVEFGERLLEFLLRLLPAALVGCYFFGMFYGNLQKRFVAVRGKEDVEKAREKRRKLPPAMTVTVLALLTGVYLLFFGAQAATLFSAFAGVRPEGLTYAEYARQGFFELCGVAMINLAVLGGVRLFTVKKGEKPVRPLVVFSVLLSAETLLLIVTALSKMVLYIQQYGLTLLRVYTSWFMVLLFIVFAIVIVAQFRRVNLAKALVLAFSICFLLLCYSNVDGLIARYNIGRYQAGTLDSVDLEALYATPEASLPYVKELYQETDDPALRAEIRNYWGGFGQYDVPFHEQNLEHFLAQENTI</sequence>
<dbReference type="InterPro" id="IPR025291">
    <property type="entry name" value="DUF4153"/>
</dbReference>
<evidence type="ECO:0000256" key="1">
    <source>
        <dbReference type="SAM" id="Phobius"/>
    </source>
</evidence>
<keyword evidence="1" id="KW-1133">Transmembrane helix</keyword>
<feature type="transmembrane region" description="Helical" evidence="1">
    <location>
        <begin position="339"/>
        <end position="360"/>
    </location>
</feature>
<evidence type="ECO:0000313" key="3">
    <source>
        <dbReference type="Proteomes" id="UP001298681"/>
    </source>
</evidence>
<feature type="transmembrane region" description="Helical" evidence="1">
    <location>
        <begin position="200"/>
        <end position="221"/>
    </location>
</feature>
<proteinExistence type="predicted"/>
<feature type="transmembrane region" description="Helical" evidence="1">
    <location>
        <begin position="134"/>
        <end position="153"/>
    </location>
</feature>
<evidence type="ECO:0000313" key="2">
    <source>
        <dbReference type="EMBL" id="MCG4609643.1"/>
    </source>
</evidence>
<feature type="transmembrane region" description="Helical" evidence="1">
    <location>
        <begin position="294"/>
        <end position="319"/>
    </location>
</feature>
<feature type="transmembrane region" description="Helical" evidence="1">
    <location>
        <begin position="246"/>
        <end position="268"/>
    </location>
</feature>
<accession>A0ABS9MFQ8</accession>